<evidence type="ECO:0000313" key="4">
    <source>
        <dbReference type="Proteomes" id="UP000095709"/>
    </source>
</evidence>
<evidence type="ECO:0000313" key="3">
    <source>
        <dbReference type="Proteomes" id="UP000095706"/>
    </source>
</evidence>
<reference evidence="3 4" key="1">
    <citation type="submission" date="2015-09" db="EMBL/GenBank/DDBJ databases">
        <authorList>
            <consortium name="Pathogen Informatics"/>
        </authorList>
    </citation>
    <scope>NUCLEOTIDE SEQUENCE [LARGE SCALE GENOMIC DNA]</scope>
    <source>
        <strain evidence="1 3">2789STDY5608849</strain>
        <strain evidence="2 4">2789STDY5834885</strain>
    </source>
</reference>
<dbReference type="RefSeq" id="WP_055220047.1">
    <property type="nucleotide sequence ID" value="NZ_CZAL01000006.1"/>
</dbReference>
<dbReference type="Proteomes" id="UP000095706">
    <property type="component" value="Unassembled WGS sequence"/>
</dbReference>
<accession>A0A174RCG4</accession>
<dbReference type="EMBL" id="CYYV01000010">
    <property type="protein sequence ID" value="CUO53274.1"/>
    <property type="molecule type" value="Genomic_DNA"/>
</dbReference>
<organism evidence="1 3">
    <name type="scientific">Fusicatenibacter saccharivorans</name>
    <dbReference type="NCBI Taxonomy" id="1150298"/>
    <lineage>
        <taxon>Bacteria</taxon>
        <taxon>Bacillati</taxon>
        <taxon>Bacillota</taxon>
        <taxon>Clostridia</taxon>
        <taxon>Lachnospirales</taxon>
        <taxon>Lachnospiraceae</taxon>
        <taxon>Fusicatenibacter</taxon>
    </lineage>
</organism>
<evidence type="ECO:0000313" key="1">
    <source>
        <dbReference type="EMBL" id="CUO53274.1"/>
    </source>
</evidence>
<gene>
    <name evidence="1" type="ORF">ERS852406_02194</name>
    <name evidence="2" type="ORF">ERS852498_01381</name>
</gene>
<sequence>MVGLVHSLKNKKEVFMNVNDLAKQVSSIITPQTDNFYRDIRIYGHFFHNTNDTMWWGDVGMKFLTRAPFDVRWLREERLDDPYGGFLYDATVEDKALIMFKHKYNQEKYDKPGADFSSCSYEFFYSNHPFLRTGLWSGTMRPRYAYVVDLKNKSFKLASQWKTKVPPYDTKEKYERTELNEIYNTLQKELDGIADQVQAEYLEMQRKAARAAYVRACFDPVNGREDKEALEEYYRAEQEFVKALYTLAEAVLKRKECTVIYDFLSESGTLTNNRISMLAFLAAIEKTRIW</sequence>
<protein>
    <submittedName>
        <fullName evidence="1">Uncharacterized protein</fullName>
    </submittedName>
</protein>
<name>A0A174RCG4_9FIRM</name>
<dbReference type="STRING" id="1150298.ERS852406_02194"/>
<proteinExistence type="predicted"/>
<dbReference type="AlphaFoldDB" id="A0A174RCG4"/>
<dbReference type="Proteomes" id="UP000095709">
    <property type="component" value="Unassembled WGS sequence"/>
</dbReference>
<dbReference type="EMBL" id="CZAL01000006">
    <property type="protein sequence ID" value="CUP16108.1"/>
    <property type="molecule type" value="Genomic_DNA"/>
</dbReference>
<evidence type="ECO:0000313" key="2">
    <source>
        <dbReference type="EMBL" id="CUP16108.1"/>
    </source>
</evidence>